<keyword evidence="1" id="KW-0472">Membrane</keyword>
<feature type="transmembrane region" description="Helical" evidence="1">
    <location>
        <begin position="88"/>
        <end position="109"/>
    </location>
</feature>
<keyword evidence="3" id="KW-1185">Reference proteome</keyword>
<reference evidence="3" key="1">
    <citation type="submission" date="2016-05" db="EMBL/GenBank/DDBJ databases">
        <title>Comparative genomics of biotechnologically important yeasts.</title>
        <authorList>
            <consortium name="DOE Joint Genome Institute"/>
            <person name="Riley R."/>
            <person name="Haridas S."/>
            <person name="Wolfe K.H."/>
            <person name="Lopes M.R."/>
            <person name="Hittinger C.T."/>
            <person name="Goker M."/>
            <person name="Salamov A."/>
            <person name="Wisecaver J."/>
            <person name="Long T.M."/>
            <person name="Aerts A.L."/>
            <person name="Barry K."/>
            <person name="Choi C."/>
            <person name="Clum A."/>
            <person name="Coughlan A.Y."/>
            <person name="Deshpande S."/>
            <person name="Douglass A.P."/>
            <person name="Hanson S.J."/>
            <person name="Klenk H.-P."/>
            <person name="Labutti K."/>
            <person name="Lapidus A."/>
            <person name="Lindquist E."/>
            <person name="Lipzen A."/>
            <person name="Meier-Kolthoff J.P."/>
            <person name="Ohm R.A."/>
            <person name="Otillar R.P."/>
            <person name="Pangilinan J."/>
            <person name="Peng Y."/>
            <person name="Rokas A."/>
            <person name="Rosa C.A."/>
            <person name="Scheuner C."/>
            <person name="Sibirny A.A."/>
            <person name="Slot J.C."/>
            <person name="Stielow J.B."/>
            <person name="Sun H."/>
            <person name="Kurtzman C.P."/>
            <person name="Blackwell M."/>
            <person name="Grigoriev I.V."/>
            <person name="Jeffries T.W."/>
        </authorList>
    </citation>
    <scope>NUCLEOTIDE SEQUENCE [LARGE SCALE GENOMIC DNA]</scope>
    <source>
        <strain evidence="3">DSM 1968</strain>
    </source>
</reference>
<sequence>MANLKYSLSNSGNSASAISRVDLQMGYFGSCLKIHKNSNSHEWVCGNNEIKLLLSDQFFNQHITQNQSLTYFINDTAKLFRSDCITPYILIVAIALSTINLLTLIFISPSYHPGIYRYSAFISYLSFSLALIAAIWQETNLLTAIRLFSKMQNDYYDLSSSYSILSRVFIWVGVALQFITSLLLATLAIVGSIIQIGDFNPDLDDFDEKV</sequence>
<dbReference type="PANTHER" id="PTHR28092">
    <property type="entry name" value="FACTOR-INDUCED GENE 1 PROTEIN"/>
    <property type="match status" value="1"/>
</dbReference>
<name>A0A1D2VGA3_9ASCO</name>
<dbReference type="GO" id="GO:0016020">
    <property type="term" value="C:membrane"/>
    <property type="evidence" value="ECO:0007669"/>
    <property type="project" value="InterPro"/>
</dbReference>
<protein>
    <submittedName>
        <fullName evidence="2">Uncharacterized protein</fullName>
    </submittedName>
</protein>
<feature type="transmembrane region" description="Helical" evidence="1">
    <location>
        <begin position="115"/>
        <end position="136"/>
    </location>
</feature>
<feature type="transmembrane region" description="Helical" evidence="1">
    <location>
        <begin position="168"/>
        <end position="194"/>
    </location>
</feature>
<gene>
    <name evidence="2" type="ORF">ASCRUDRAFT_76065</name>
</gene>
<accession>A0A1D2VGA3</accession>
<dbReference type="EMBL" id="KV454481">
    <property type="protein sequence ID" value="ODV60688.1"/>
    <property type="molecule type" value="Genomic_DNA"/>
</dbReference>
<dbReference type="GO" id="GO:0000747">
    <property type="term" value="P:conjugation with cellular fusion"/>
    <property type="evidence" value="ECO:0007669"/>
    <property type="project" value="TreeGrafter"/>
</dbReference>
<keyword evidence="1" id="KW-1133">Transmembrane helix</keyword>
<evidence type="ECO:0000256" key="1">
    <source>
        <dbReference type="SAM" id="Phobius"/>
    </source>
</evidence>
<dbReference type="PANTHER" id="PTHR28092:SF1">
    <property type="entry name" value="FACTOR-INDUCED GENE 1 PROTEIN"/>
    <property type="match status" value="1"/>
</dbReference>
<dbReference type="GO" id="GO:0043332">
    <property type="term" value="C:mating projection tip"/>
    <property type="evidence" value="ECO:0007669"/>
    <property type="project" value="TreeGrafter"/>
</dbReference>
<dbReference type="Pfam" id="PF12351">
    <property type="entry name" value="Fig1"/>
    <property type="match status" value="1"/>
</dbReference>
<keyword evidence="1" id="KW-0812">Transmembrane</keyword>
<dbReference type="InterPro" id="IPR033481">
    <property type="entry name" value="Dni1/Fig1"/>
</dbReference>
<evidence type="ECO:0000313" key="3">
    <source>
        <dbReference type="Proteomes" id="UP000095038"/>
    </source>
</evidence>
<dbReference type="Proteomes" id="UP000095038">
    <property type="component" value="Unassembled WGS sequence"/>
</dbReference>
<proteinExistence type="predicted"/>
<dbReference type="InParanoid" id="A0A1D2VGA3"/>
<dbReference type="RefSeq" id="XP_020046995.1">
    <property type="nucleotide sequence ID" value="XM_020193323.1"/>
</dbReference>
<dbReference type="GeneID" id="30966959"/>
<dbReference type="AlphaFoldDB" id="A0A1D2VGA3"/>
<organism evidence="2 3">
    <name type="scientific">Ascoidea rubescens DSM 1968</name>
    <dbReference type="NCBI Taxonomy" id="1344418"/>
    <lineage>
        <taxon>Eukaryota</taxon>
        <taxon>Fungi</taxon>
        <taxon>Dikarya</taxon>
        <taxon>Ascomycota</taxon>
        <taxon>Saccharomycotina</taxon>
        <taxon>Saccharomycetes</taxon>
        <taxon>Ascoideaceae</taxon>
        <taxon>Ascoidea</taxon>
    </lineage>
</organism>
<evidence type="ECO:0000313" key="2">
    <source>
        <dbReference type="EMBL" id="ODV60688.1"/>
    </source>
</evidence>